<sequence length="175" mass="17595">MNSSSSEIETDTHHDGAPKRFTRKKKVAAMTAAGLTVAAAAFAYWTTTGSGEGDADTGTTSAVEINQTSTVTDLAPGSGTQALSGDFTNTTNDGPVYISAVSATISEVNDGSGATLVGCDAGDYTIAGTGAVDSQIPVGTGVGSWGNLTIEFDNDPATNQDACKNAQLVIAYTAT</sequence>
<keyword evidence="4" id="KW-1185">Reference proteome</keyword>
<reference evidence="3 4" key="1">
    <citation type="submission" date="2021-05" db="EMBL/GenBank/DDBJ databases">
        <title>Complete genome of Nocardioides aquaticus KCTC 9944T isolated from meromictic and hypersaline Ekho Lake, Antarctica.</title>
        <authorList>
            <person name="Hwang K."/>
            <person name="Kim K.M."/>
            <person name="Choe H."/>
        </authorList>
    </citation>
    <scope>NUCLEOTIDE SEQUENCE [LARGE SCALE GENOMIC DNA]</scope>
    <source>
        <strain evidence="3 4">KCTC 9944</strain>
    </source>
</reference>
<evidence type="ECO:0008006" key="5">
    <source>
        <dbReference type="Google" id="ProtNLM"/>
    </source>
</evidence>
<gene>
    <name evidence="3" type="ORF">ENKNEFLB_02036</name>
</gene>
<keyword evidence="2" id="KW-0812">Transmembrane</keyword>
<dbReference type="RefSeq" id="WP_214059070.1">
    <property type="nucleotide sequence ID" value="NZ_BAAAHS010000102.1"/>
</dbReference>
<dbReference type="Proteomes" id="UP000679307">
    <property type="component" value="Chromosome"/>
</dbReference>
<name>A0ABX8EJ64_9ACTN</name>
<feature type="region of interest" description="Disordered" evidence="1">
    <location>
        <begin position="1"/>
        <end position="22"/>
    </location>
</feature>
<accession>A0ABX8EJ64</accession>
<feature type="transmembrane region" description="Helical" evidence="2">
    <location>
        <begin position="27"/>
        <end position="45"/>
    </location>
</feature>
<keyword evidence="2" id="KW-1133">Transmembrane helix</keyword>
<dbReference type="EMBL" id="CP075371">
    <property type="protein sequence ID" value="QVT79651.1"/>
    <property type="molecule type" value="Genomic_DNA"/>
</dbReference>
<evidence type="ECO:0000313" key="3">
    <source>
        <dbReference type="EMBL" id="QVT79651.1"/>
    </source>
</evidence>
<protein>
    <recommendedName>
        <fullName evidence="5">DUF4352 domain-containing protein</fullName>
    </recommendedName>
</protein>
<evidence type="ECO:0000256" key="1">
    <source>
        <dbReference type="SAM" id="MobiDB-lite"/>
    </source>
</evidence>
<proteinExistence type="predicted"/>
<organism evidence="3 4">
    <name type="scientific">Nocardioides aquaticus</name>
    <dbReference type="NCBI Taxonomy" id="160826"/>
    <lineage>
        <taxon>Bacteria</taxon>
        <taxon>Bacillati</taxon>
        <taxon>Actinomycetota</taxon>
        <taxon>Actinomycetes</taxon>
        <taxon>Propionibacteriales</taxon>
        <taxon>Nocardioidaceae</taxon>
        <taxon>Nocardioides</taxon>
    </lineage>
</organism>
<keyword evidence="2" id="KW-0472">Membrane</keyword>
<evidence type="ECO:0000313" key="4">
    <source>
        <dbReference type="Proteomes" id="UP000679307"/>
    </source>
</evidence>
<evidence type="ECO:0000256" key="2">
    <source>
        <dbReference type="SAM" id="Phobius"/>
    </source>
</evidence>